<evidence type="ECO:0000313" key="1">
    <source>
        <dbReference type="Proteomes" id="UP000887565"/>
    </source>
</evidence>
<evidence type="ECO:0000313" key="2">
    <source>
        <dbReference type="WBParaSite" id="nRc.2.0.1.t47321-RA"/>
    </source>
</evidence>
<proteinExistence type="predicted"/>
<keyword evidence="1" id="KW-1185">Reference proteome</keyword>
<dbReference type="AlphaFoldDB" id="A0A915LC03"/>
<accession>A0A915LC03</accession>
<sequence length="396" mass="45860">MSLPLLFWISSMAEDLLITNQNILLNATISNFIDRRNWSTTMNGKRMCRFDLEDDVFCRFGSMHNNWKRISNLSIIDKNERRSWLKITGREIMPDFPALLLNLNASQTSEFLLSDPLPVTTSKATLRADFWTSKNATIKLCIFDATDAVFVNCTKFRSSFSGKNEIYRPLEASFGYKNGGNYILIFQVNVKNGFVLLDDISYVDESEQSRFETCVSGCLNDNISPRFSYHISWKKKKLLADSLKRELVHSLINFDGFFQYTKRIWQIHRPYTDYDDTESICDALTCDFSDLILVHWIGQQAQIEFPLGYLKANFKFEPHYPDFAYLVTPTYRTVGAYGNSIIISHNGCLNIRKSYLCFHTPLNPEWRSCYTIPEFKNVNTEDMHDTEVNIPFGSSQ</sequence>
<organism evidence="1 2">
    <name type="scientific">Romanomermis culicivorax</name>
    <name type="common">Nematode worm</name>
    <dbReference type="NCBI Taxonomy" id="13658"/>
    <lineage>
        <taxon>Eukaryota</taxon>
        <taxon>Metazoa</taxon>
        <taxon>Ecdysozoa</taxon>
        <taxon>Nematoda</taxon>
        <taxon>Enoplea</taxon>
        <taxon>Dorylaimia</taxon>
        <taxon>Mermithida</taxon>
        <taxon>Mermithoidea</taxon>
        <taxon>Mermithidae</taxon>
        <taxon>Romanomermis</taxon>
    </lineage>
</organism>
<dbReference type="Proteomes" id="UP000887565">
    <property type="component" value="Unplaced"/>
</dbReference>
<dbReference type="WBParaSite" id="nRc.2.0.1.t47321-RA">
    <property type="protein sequence ID" value="nRc.2.0.1.t47321-RA"/>
    <property type="gene ID" value="nRc.2.0.1.g47321"/>
</dbReference>
<reference evidence="2" key="1">
    <citation type="submission" date="2022-11" db="UniProtKB">
        <authorList>
            <consortium name="WormBaseParasite"/>
        </authorList>
    </citation>
    <scope>IDENTIFICATION</scope>
</reference>
<protein>
    <submittedName>
        <fullName evidence="2">Uncharacterized protein</fullName>
    </submittedName>
</protein>
<name>A0A915LC03_ROMCU</name>